<evidence type="ECO:0000256" key="1">
    <source>
        <dbReference type="ARBA" id="ARBA00004162"/>
    </source>
</evidence>
<dbReference type="GO" id="GO:0033281">
    <property type="term" value="C:TAT protein transport complex"/>
    <property type="evidence" value="ECO:0007669"/>
    <property type="project" value="UniProtKB-UniRule"/>
</dbReference>
<keyword evidence="12" id="KW-1185">Reference proteome</keyword>
<gene>
    <name evidence="9" type="primary">tatA</name>
    <name evidence="11" type="ordered locus">Deima_1189</name>
</gene>
<comment type="subunit">
    <text evidence="9">Forms a complex with TatC.</text>
</comment>
<dbReference type="GO" id="GO:0043953">
    <property type="term" value="P:protein transport by the Tat complex"/>
    <property type="evidence" value="ECO:0007669"/>
    <property type="project" value="UniProtKB-UniRule"/>
</dbReference>
<reference evidence="12" key="2">
    <citation type="submission" date="2011-01" db="EMBL/GenBank/DDBJ databases">
        <title>The complete genome of Deinococcus maricopensis DSM 21211.</title>
        <authorList>
            <consortium name="US DOE Joint Genome Institute (JGI-PGF)"/>
            <person name="Lucas S."/>
            <person name="Copeland A."/>
            <person name="Lapidus A."/>
            <person name="Goodwin L."/>
            <person name="Pitluck S."/>
            <person name="Kyrpides N."/>
            <person name="Mavromatis K."/>
            <person name="Pagani I."/>
            <person name="Ivanova N."/>
            <person name="Ovchinnikova G."/>
            <person name="Zeytun A."/>
            <person name="Detter J.C."/>
            <person name="Han C."/>
            <person name="Land M."/>
            <person name="Hauser L."/>
            <person name="Markowitz V."/>
            <person name="Cheng J.-F."/>
            <person name="Hugenholtz P."/>
            <person name="Woyke T."/>
            <person name="Wu D."/>
            <person name="Pukall R."/>
            <person name="Gehrich-Schroeter G."/>
            <person name="Brambilla E."/>
            <person name="Klenk H.-P."/>
            <person name="Eisen J.A."/>
        </authorList>
    </citation>
    <scope>NUCLEOTIDE SEQUENCE [LARGE SCALE GENOMIC DNA]</scope>
    <source>
        <strain evidence="12">DSM 21211 / LMG 22137 / NRRL B-23946 / LB-34</strain>
    </source>
</reference>
<dbReference type="Proteomes" id="UP000008635">
    <property type="component" value="Chromosome"/>
</dbReference>
<dbReference type="KEGG" id="dmr:Deima_1189"/>
<evidence type="ECO:0000256" key="4">
    <source>
        <dbReference type="ARBA" id="ARBA00022692"/>
    </source>
</evidence>
<keyword evidence="6 9" id="KW-1133">Transmembrane helix</keyword>
<accession>E8U702</accession>
<evidence type="ECO:0000256" key="5">
    <source>
        <dbReference type="ARBA" id="ARBA00022927"/>
    </source>
</evidence>
<comment type="similarity">
    <text evidence="9">Belongs to the TatA/E family.</text>
</comment>
<evidence type="ECO:0000256" key="6">
    <source>
        <dbReference type="ARBA" id="ARBA00022989"/>
    </source>
</evidence>
<dbReference type="RefSeq" id="WP_013556346.1">
    <property type="nucleotide sequence ID" value="NC_014958.1"/>
</dbReference>
<dbReference type="HOGENOM" id="CLU_086034_6_0_0"/>
<evidence type="ECO:0000313" key="12">
    <source>
        <dbReference type="Proteomes" id="UP000008635"/>
    </source>
</evidence>
<dbReference type="OrthoDB" id="72155at2"/>
<dbReference type="InterPro" id="IPR003369">
    <property type="entry name" value="TatA/B/E"/>
</dbReference>
<keyword evidence="7 9" id="KW-0811">Translocation</keyword>
<dbReference type="NCBIfam" id="TIGR01411">
    <property type="entry name" value="tatAE"/>
    <property type="match status" value="1"/>
</dbReference>
<evidence type="ECO:0000256" key="3">
    <source>
        <dbReference type="ARBA" id="ARBA00022475"/>
    </source>
</evidence>
<feature type="region of interest" description="Disordered" evidence="10">
    <location>
        <begin position="37"/>
        <end position="59"/>
    </location>
</feature>
<sequence>MGILEIGLIILVLVLLFGAKKIPEIGRGLGQGIKGFREETRDGRGDTTVVTREDGTPRA</sequence>
<dbReference type="GO" id="GO:0008320">
    <property type="term" value="F:protein transmembrane transporter activity"/>
    <property type="evidence" value="ECO:0007669"/>
    <property type="project" value="UniProtKB-UniRule"/>
</dbReference>
<dbReference type="AlphaFoldDB" id="E8U702"/>
<keyword evidence="3 9" id="KW-1003">Cell membrane</keyword>
<dbReference type="PANTHER" id="PTHR42982">
    <property type="entry name" value="SEC-INDEPENDENT PROTEIN TRANSLOCASE PROTEIN TATA"/>
    <property type="match status" value="1"/>
</dbReference>
<dbReference type="STRING" id="709986.Deima_1189"/>
<keyword evidence="5 9" id="KW-0653">Protein transport</keyword>
<evidence type="ECO:0000256" key="10">
    <source>
        <dbReference type="SAM" id="MobiDB-lite"/>
    </source>
</evidence>
<keyword evidence="8 9" id="KW-0472">Membrane</keyword>
<reference evidence="11 12" key="1">
    <citation type="journal article" date="2011" name="Stand. Genomic Sci.">
        <title>Complete genome sequence of Deinococcus maricopensis type strain (LB-34).</title>
        <authorList>
            <person name="Pukall R."/>
            <person name="Zeytun A."/>
            <person name="Lucas S."/>
            <person name="Lapidus A."/>
            <person name="Hammon N."/>
            <person name="Deshpande S."/>
            <person name="Nolan M."/>
            <person name="Cheng J.F."/>
            <person name="Pitluck S."/>
            <person name="Liolios K."/>
            <person name="Pagani I."/>
            <person name="Mikhailova N."/>
            <person name="Ivanova N."/>
            <person name="Mavromatis K."/>
            <person name="Pati A."/>
            <person name="Tapia R."/>
            <person name="Han C."/>
            <person name="Goodwin L."/>
            <person name="Chen A."/>
            <person name="Palaniappan K."/>
            <person name="Land M."/>
            <person name="Hauser L."/>
            <person name="Chang Y.J."/>
            <person name="Jeffries C.D."/>
            <person name="Brambilla E.M."/>
            <person name="Rohde M."/>
            <person name="Goker M."/>
            <person name="Detter J.C."/>
            <person name="Woyke T."/>
            <person name="Bristow J."/>
            <person name="Eisen J.A."/>
            <person name="Markowitz V."/>
            <person name="Hugenholtz P."/>
            <person name="Kyrpides N.C."/>
            <person name="Klenk H.P."/>
        </authorList>
    </citation>
    <scope>NUCLEOTIDE SEQUENCE [LARGE SCALE GENOMIC DNA]</scope>
    <source>
        <strain evidence="12">DSM 21211 / LMG 22137 / NRRL B-23946 / LB-34</strain>
    </source>
</reference>
<evidence type="ECO:0000256" key="9">
    <source>
        <dbReference type="HAMAP-Rule" id="MF_00236"/>
    </source>
</evidence>
<organism evidence="11 12">
    <name type="scientific">Deinococcus maricopensis (strain DSM 21211 / LMG 22137 / NRRL B-23946 / LB-34)</name>
    <dbReference type="NCBI Taxonomy" id="709986"/>
    <lineage>
        <taxon>Bacteria</taxon>
        <taxon>Thermotogati</taxon>
        <taxon>Deinococcota</taxon>
        <taxon>Deinococci</taxon>
        <taxon>Deinococcales</taxon>
        <taxon>Deinococcaceae</taxon>
        <taxon>Deinococcus</taxon>
    </lineage>
</organism>
<evidence type="ECO:0000256" key="8">
    <source>
        <dbReference type="ARBA" id="ARBA00023136"/>
    </source>
</evidence>
<evidence type="ECO:0000256" key="7">
    <source>
        <dbReference type="ARBA" id="ARBA00023010"/>
    </source>
</evidence>
<evidence type="ECO:0000313" key="11">
    <source>
        <dbReference type="EMBL" id="ADV66841.1"/>
    </source>
</evidence>
<comment type="function">
    <text evidence="9">Part of the twin-arginine translocation (Tat) system that transports large folded proteins containing a characteristic twin-arginine motif in their signal peptide across membranes. TatA could form the protein-conducting channel of the Tat system.</text>
</comment>
<dbReference type="EMBL" id="CP002454">
    <property type="protein sequence ID" value="ADV66841.1"/>
    <property type="molecule type" value="Genomic_DNA"/>
</dbReference>
<keyword evidence="4 9" id="KW-0812">Transmembrane</keyword>
<dbReference type="PANTHER" id="PTHR42982:SF1">
    <property type="entry name" value="SEC-INDEPENDENT PROTEIN TRANSLOCASE PROTEIN TATA"/>
    <property type="match status" value="1"/>
</dbReference>
<keyword evidence="2 9" id="KW-0813">Transport</keyword>
<proteinExistence type="inferred from homology"/>
<name>E8U702_DEIML</name>
<dbReference type="Pfam" id="PF02416">
    <property type="entry name" value="TatA_B_E"/>
    <property type="match status" value="1"/>
</dbReference>
<evidence type="ECO:0000256" key="2">
    <source>
        <dbReference type="ARBA" id="ARBA00022448"/>
    </source>
</evidence>
<dbReference type="InterPro" id="IPR006312">
    <property type="entry name" value="TatA/E"/>
</dbReference>
<dbReference type="HAMAP" id="MF_00236">
    <property type="entry name" value="TatA_E"/>
    <property type="match status" value="1"/>
</dbReference>
<protein>
    <recommendedName>
        <fullName evidence="9">Sec-independent protein translocase protein TatA</fullName>
    </recommendedName>
</protein>
<comment type="subcellular location">
    <subcellularLocation>
        <location evidence="1 9">Cell membrane</location>
        <topology evidence="1 9">Single-pass membrane protein</topology>
    </subcellularLocation>
</comment>
<dbReference type="Gene3D" id="1.20.5.3310">
    <property type="match status" value="1"/>
</dbReference>